<dbReference type="GeneID" id="34519941"/>
<dbReference type="Proteomes" id="UP000019384">
    <property type="component" value="Unassembled WGS sequence"/>
</dbReference>
<evidence type="ECO:0000313" key="1">
    <source>
        <dbReference type="EMBL" id="CDK26551.1"/>
    </source>
</evidence>
<evidence type="ECO:0000313" key="2">
    <source>
        <dbReference type="Proteomes" id="UP000019384"/>
    </source>
</evidence>
<sequence>MSILEKVNLTTGTGWGSGPCVGNTGSVPRLGSYDHELSHRSGFFCYLY</sequence>
<reference evidence="1" key="1">
    <citation type="submission" date="2013-12" db="EMBL/GenBank/DDBJ databases">
        <authorList>
            <person name="Genoscope - CEA"/>
        </authorList>
    </citation>
    <scope>NUCLEOTIDE SEQUENCE</scope>
    <source>
        <strain evidence="1">CBS 1993</strain>
    </source>
</reference>
<proteinExistence type="predicted"/>
<organism evidence="1 2">
    <name type="scientific">Kuraishia capsulata CBS 1993</name>
    <dbReference type="NCBI Taxonomy" id="1382522"/>
    <lineage>
        <taxon>Eukaryota</taxon>
        <taxon>Fungi</taxon>
        <taxon>Dikarya</taxon>
        <taxon>Ascomycota</taxon>
        <taxon>Saccharomycotina</taxon>
        <taxon>Pichiomycetes</taxon>
        <taxon>Pichiales</taxon>
        <taxon>Pichiaceae</taxon>
        <taxon>Kuraishia</taxon>
    </lineage>
</organism>
<gene>
    <name evidence="1" type="ORF">KUCA_T00002523001</name>
</gene>
<dbReference type="AlphaFoldDB" id="W6MJU6"/>
<dbReference type="EMBL" id="HG793127">
    <property type="protein sequence ID" value="CDK26551.1"/>
    <property type="molecule type" value="Genomic_DNA"/>
</dbReference>
<dbReference type="HOGENOM" id="CLU_3160106_0_0_1"/>
<protein>
    <submittedName>
        <fullName evidence="1">Uncharacterized protein</fullName>
    </submittedName>
</protein>
<reference evidence="1" key="2">
    <citation type="submission" date="2014-02" db="EMBL/GenBank/DDBJ databases">
        <title>Complete DNA sequence of /Kuraishia capsulata/ illustrates novel genomic features among budding yeasts (/Saccharomycotina/).</title>
        <authorList>
            <person name="Morales L."/>
            <person name="Noel B."/>
            <person name="Porcel B."/>
            <person name="Marcet-Houben M."/>
            <person name="Hullo M-F."/>
            <person name="Sacerdot C."/>
            <person name="Tekaia F."/>
            <person name="Leh-Louis V."/>
            <person name="Despons L."/>
            <person name="Khanna V."/>
            <person name="Aury J-M."/>
            <person name="Barbe V."/>
            <person name="Couloux A."/>
            <person name="Labadie K."/>
            <person name="Pelletier E."/>
            <person name="Souciet J-L."/>
            <person name="Boekhout T."/>
            <person name="Gabaldon T."/>
            <person name="Wincker P."/>
            <person name="Dujon B."/>
        </authorList>
    </citation>
    <scope>NUCLEOTIDE SEQUENCE</scope>
    <source>
        <strain evidence="1">CBS 1993</strain>
    </source>
</reference>
<accession>W6MJU6</accession>
<dbReference type="RefSeq" id="XP_022458553.1">
    <property type="nucleotide sequence ID" value="XM_022602782.1"/>
</dbReference>
<keyword evidence="2" id="KW-1185">Reference proteome</keyword>
<dbReference type="OrthoDB" id="416222at2759"/>
<name>W6MJU6_9ASCO</name>